<evidence type="ECO:0000313" key="14">
    <source>
        <dbReference type="Proteomes" id="UP001479436"/>
    </source>
</evidence>
<dbReference type="InterPro" id="IPR000219">
    <property type="entry name" value="DH_dom"/>
</dbReference>
<evidence type="ECO:0000259" key="12">
    <source>
        <dbReference type="PROSITE" id="PS50178"/>
    </source>
</evidence>
<evidence type="ECO:0000259" key="11">
    <source>
        <dbReference type="PROSITE" id="PS50010"/>
    </source>
</evidence>
<evidence type="ECO:0000256" key="2">
    <source>
        <dbReference type="ARBA" id="ARBA00022490"/>
    </source>
</evidence>
<dbReference type="InterPro" id="IPR055251">
    <property type="entry name" value="SOS1_NGEF_PH"/>
</dbReference>
<feature type="domain" description="PH" evidence="10">
    <location>
        <begin position="538"/>
        <end position="635"/>
    </location>
</feature>
<protein>
    <submittedName>
        <fullName evidence="13">Uncharacterized protein</fullName>
    </submittedName>
</protein>
<evidence type="ECO:0000256" key="1">
    <source>
        <dbReference type="ARBA" id="ARBA00004245"/>
    </source>
</evidence>
<evidence type="ECO:0000256" key="3">
    <source>
        <dbReference type="ARBA" id="ARBA00022658"/>
    </source>
</evidence>
<feature type="domain" description="DH" evidence="11">
    <location>
        <begin position="317"/>
        <end position="508"/>
    </location>
</feature>
<proteinExistence type="predicted"/>
<evidence type="ECO:0000256" key="7">
    <source>
        <dbReference type="ARBA" id="ARBA00023212"/>
    </source>
</evidence>
<keyword evidence="6" id="KW-0862">Zinc</keyword>
<dbReference type="SMART" id="SM00233">
    <property type="entry name" value="PH"/>
    <property type="match status" value="1"/>
</dbReference>
<evidence type="ECO:0000256" key="9">
    <source>
        <dbReference type="SAM" id="MobiDB-lite"/>
    </source>
</evidence>
<dbReference type="PROSITE" id="PS50178">
    <property type="entry name" value="ZF_FYVE"/>
    <property type="match status" value="1"/>
</dbReference>
<dbReference type="SMART" id="SM00325">
    <property type="entry name" value="RhoGEF"/>
    <property type="match status" value="1"/>
</dbReference>
<dbReference type="InterPro" id="IPR011993">
    <property type="entry name" value="PH-like_dom_sf"/>
</dbReference>
<dbReference type="CDD" id="cd00160">
    <property type="entry name" value="RhoGEF"/>
    <property type="match status" value="1"/>
</dbReference>
<evidence type="ECO:0000313" key="13">
    <source>
        <dbReference type="EMBL" id="KAK9718392.1"/>
    </source>
</evidence>
<organism evidence="13 14">
    <name type="scientific">Basidiobolus ranarum</name>
    <dbReference type="NCBI Taxonomy" id="34480"/>
    <lineage>
        <taxon>Eukaryota</taxon>
        <taxon>Fungi</taxon>
        <taxon>Fungi incertae sedis</taxon>
        <taxon>Zoopagomycota</taxon>
        <taxon>Entomophthoromycotina</taxon>
        <taxon>Basidiobolomycetes</taxon>
        <taxon>Basidiobolales</taxon>
        <taxon>Basidiobolaceae</taxon>
        <taxon>Basidiobolus</taxon>
    </lineage>
</organism>
<dbReference type="SUPFAM" id="SSF50729">
    <property type="entry name" value="PH domain-like"/>
    <property type="match status" value="1"/>
</dbReference>
<dbReference type="InterPro" id="IPR051092">
    <property type="entry name" value="FYVE_RhoGEF_PH"/>
</dbReference>
<dbReference type="Gene3D" id="1.20.900.10">
    <property type="entry name" value="Dbl homology (DH) domain"/>
    <property type="match status" value="1"/>
</dbReference>
<dbReference type="PANTHER" id="PTHR12673">
    <property type="entry name" value="FACIOGENITAL DYSPLASIA PROTEIN"/>
    <property type="match status" value="1"/>
</dbReference>
<dbReference type="Gene3D" id="3.30.40.10">
    <property type="entry name" value="Zinc/RING finger domain, C3HC4 (zinc finger)"/>
    <property type="match status" value="2"/>
</dbReference>
<accession>A0ABR2W3V5</accession>
<dbReference type="Pfam" id="PF01363">
    <property type="entry name" value="FYVE"/>
    <property type="match status" value="1"/>
</dbReference>
<evidence type="ECO:0000256" key="8">
    <source>
        <dbReference type="PROSITE-ProRule" id="PRU00091"/>
    </source>
</evidence>
<dbReference type="PROSITE" id="PS50010">
    <property type="entry name" value="DH_2"/>
    <property type="match status" value="1"/>
</dbReference>
<dbReference type="SMART" id="SM00064">
    <property type="entry name" value="FYVE"/>
    <property type="match status" value="1"/>
</dbReference>
<keyword evidence="2" id="KW-0963">Cytoplasm</keyword>
<keyword evidence="7" id="KW-0206">Cytoskeleton</keyword>
<dbReference type="Pfam" id="PF22697">
    <property type="entry name" value="SOS1_NGEF_PH"/>
    <property type="match status" value="1"/>
</dbReference>
<dbReference type="Gene3D" id="2.30.29.30">
    <property type="entry name" value="Pleckstrin-homology domain (PH domain)/Phosphotyrosine-binding domain (PTB)"/>
    <property type="match status" value="1"/>
</dbReference>
<name>A0ABR2W3V5_9FUNG</name>
<dbReference type="PANTHER" id="PTHR12673:SF159">
    <property type="entry name" value="LD03170P"/>
    <property type="match status" value="1"/>
</dbReference>
<dbReference type="InterPro" id="IPR011011">
    <property type="entry name" value="Znf_FYVE_PHD"/>
</dbReference>
<dbReference type="InterPro" id="IPR035899">
    <property type="entry name" value="DBL_dom_sf"/>
</dbReference>
<dbReference type="SUPFAM" id="SSF48065">
    <property type="entry name" value="DBL homology domain (DH-domain)"/>
    <property type="match status" value="1"/>
</dbReference>
<feature type="compositionally biased region" description="Basic and acidic residues" evidence="9">
    <location>
        <begin position="950"/>
        <end position="961"/>
    </location>
</feature>
<comment type="subcellular location">
    <subcellularLocation>
        <location evidence="1">Cytoplasm</location>
        <location evidence="1">Cytoskeleton</location>
    </subcellularLocation>
</comment>
<dbReference type="InterPro" id="IPR001849">
    <property type="entry name" value="PH_domain"/>
</dbReference>
<keyword evidence="14" id="KW-1185">Reference proteome</keyword>
<dbReference type="InterPro" id="IPR013083">
    <property type="entry name" value="Znf_RING/FYVE/PHD"/>
</dbReference>
<keyword evidence="3" id="KW-0344">Guanine-nucleotide releasing factor</keyword>
<feature type="domain" description="FYVE-type" evidence="12">
    <location>
        <begin position="687"/>
        <end position="750"/>
    </location>
</feature>
<comment type="caution">
    <text evidence="13">The sequence shown here is derived from an EMBL/GenBank/DDBJ whole genome shotgun (WGS) entry which is preliminary data.</text>
</comment>
<sequence>MSTRSHIEIHPDSTTSKNSRCLTKKSWIFGKPPPPVESLSHGSAIQPHISSDKGLTSAVMRLSFFKNNCSKDSLSLEPVTTFTTELEETDPYSIPFDDSNERAVPLYVHRSKHKLSKEHMDFDESYEYDGNGTDATPSLSSSFASTFHTDSNRNSTVTVESINSLYSIAESPPYTSGFHTPATLTTTNHVDENLVDGGKQHQVPISNRRASYLSSKYGDDDSEDYFSQRRSNFQAPGPSGSLYEPTYTSDSEDFDNFSINDDLASFESVETIIPPNRADIDHPEIYHEPLSEVDTEGRIEGESPTSPSAPISPEKEKTNQIAQEILNSERSYVSGLLMIQKVFLCPLLESLATDDEILPRNSITRIFSNILDIVNLNKELLRQLEEELVNPDEETAPKKIAKIFLDIAPFLKMYSMYARNFNNAISTVSTHSSQNSAFAKFIKTANEHPECGSLRFESHLILPVQRIPRYEMLLKQLSKSIGEEHQDYLSLNKALRYVEDVAKYVNEMIRAGEKSIMMVNIQRSLTNFSENLFVPGRTFIHQGPAKKICRKNHQIRKFFLFTDVLIYASPNLVGETYSFKRKLSLRELHVSDVPNEEGEPENRFKVSSREKSFVIYVDKLQEKEEWIGLICTAIQNLQGSIAPHEGVNPSNISEEFRNTLDDTLRNQQQQLTQPVITEYYSPVWVPDSEASDCACCKELFNPVTRRKHHCRLCGEVVCHSCSSKRFIIQGKYGEEPRVERICDPCYTTKFGIADNSSRPIPISIPKPKRVLELTSSQFSEERRPSFLADSIRSNTTPGRRGSIIESIRSQRTRAITMIESTKSSLRASFYGGSTPIPIMNPALKKKCDLCLEDFSIFRWRNDCFTCRRTVCFDCLNKRISRNLPELTLECILTKEQKTEDEFLKMSSGMFEKYFDENAKICDPCSRGIPPSMVRVNEQGGGWSIITVKSPEPREQGSESPKDHHRISLAL</sequence>
<dbReference type="SUPFAM" id="SSF57903">
    <property type="entry name" value="FYVE/PHD zinc finger"/>
    <property type="match status" value="2"/>
</dbReference>
<dbReference type="PROSITE" id="PS50003">
    <property type="entry name" value="PH_DOMAIN"/>
    <property type="match status" value="1"/>
</dbReference>
<keyword evidence="4" id="KW-0479">Metal-binding</keyword>
<feature type="region of interest" description="Disordered" evidence="9">
    <location>
        <begin position="293"/>
        <end position="316"/>
    </location>
</feature>
<feature type="region of interest" description="Disordered" evidence="9">
    <location>
        <begin position="212"/>
        <end position="249"/>
    </location>
</feature>
<dbReference type="CDD" id="cd00065">
    <property type="entry name" value="FYVE_like_SF"/>
    <property type="match status" value="1"/>
</dbReference>
<evidence type="ECO:0000256" key="6">
    <source>
        <dbReference type="ARBA" id="ARBA00022833"/>
    </source>
</evidence>
<dbReference type="Proteomes" id="UP001479436">
    <property type="component" value="Unassembled WGS sequence"/>
</dbReference>
<gene>
    <name evidence="13" type="ORF">K7432_005547</name>
</gene>
<evidence type="ECO:0000256" key="5">
    <source>
        <dbReference type="ARBA" id="ARBA00022771"/>
    </source>
</evidence>
<feature type="region of interest" description="Disordered" evidence="9">
    <location>
        <begin position="947"/>
        <end position="970"/>
    </location>
</feature>
<evidence type="ECO:0000259" key="10">
    <source>
        <dbReference type="PROSITE" id="PS50003"/>
    </source>
</evidence>
<dbReference type="InterPro" id="IPR000306">
    <property type="entry name" value="Znf_FYVE"/>
</dbReference>
<dbReference type="InterPro" id="IPR017455">
    <property type="entry name" value="Znf_FYVE-rel"/>
</dbReference>
<dbReference type="Pfam" id="PF00621">
    <property type="entry name" value="RhoGEF"/>
    <property type="match status" value="1"/>
</dbReference>
<dbReference type="EMBL" id="JASJQH010007097">
    <property type="protein sequence ID" value="KAK9718392.1"/>
    <property type="molecule type" value="Genomic_DNA"/>
</dbReference>
<reference evidence="13 14" key="1">
    <citation type="submission" date="2023-04" db="EMBL/GenBank/DDBJ databases">
        <title>Genome of Basidiobolus ranarum AG-B5.</title>
        <authorList>
            <person name="Stajich J.E."/>
            <person name="Carter-House D."/>
            <person name="Gryganskyi A."/>
        </authorList>
    </citation>
    <scope>NUCLEOTIDE SEQUENCE [LARGE SCALE GENOMIC DNA]</scope>
    <source>
        <strain evidence="13 14">AG-B5</strain>
    </source>
</reference>
<evidence type="ECO:0000256" key="4">
    <source>
        <dbReference type="ARBA" id="ARBA00022723"/>
    </source>
</evidence>
<keyword evidence="5 8" id="KW-0863">Zinc-finger</keyword>